<organism evidence="2 3">
    <name type="scientific">Psychrobacillus mangrovi</name>
    <dbReference type="NCBI Taxonomy" id="3117745"/>
    <lineage>
        <taxon>Bacteria</taxon>
        <taxon>Bacillati</taxon>
        <taxon>Bacillota</taxon>
        <taxon>Bacilli</taxon>
        <taxon>Bacillales</taxon>
        <taxon>Bacillaceae</taxon>
        <taxon>Psychrobacillus</taxon>
    </lineage>
</organism>
<evidence type="ECO:0000313" key="3">
    <source>
        <dbReference type="Proteomes" id="UP001364890"/>
    </source>
</evidence>
<proteinExistence type="predicted"/>
<protein>
    <submittedName>
        <fullName evidence="2">Uncharacterized protein</fullName>
    </submittedName>
</protein>
<evidence type="ECO:0000313" key="2">
    <source>
        <dbReference type="EMBL" id="MEI4770993.1"/>
    </source>
</evidence>
<dbReference type="Proteomes" id="UP001364890">
    <property type="component" value="Unassembled WGS sequence"/>
</dbReference>
<dbReference type="EMBL" id="JBAWSY010000014">
    <property type="protein sequence ID" value="MEI4770993.1"/>
    <property type="molecule type" value="Genomic_DNA"/>
</dbReference>
<keyword evidence="1" id="KW-1133">Transmembrane helix</keyword>
<keyword evidence="1" id="KW-0812">Transmembrane</keyword>
<accession>A0ABU8F7L9</accession>
<keyword evidence="3" id="KW-1185">Reference proteome</keyword>
<sequence length="155" mass="18080">MSFLIFLIIFIVLVIPIGIFLRMLDLGLKVRKAIILTIIFPFDITRLHVHLFNSMKNEDKKRAIKVLIAPITDLPEVIISYTEMHISMEAKLLAIKELLNELEEKDIRKLAKQLKKQGFIIKRKKIKQVDEFTDNQDSLNKYLDNLGFPKIADVY</sequence>
<feature type="transmembrane region" description="Helical" evidence="1">
    <location>
        <begin position="6"/>
        <end position="24"/>
    </location>
</feature>
<comment type="caution">
    <text evidence="2">The sequence shown here is derived from an EMBL/GenBank/DDBJ whole genome shotgun (WGS) entry which is preliminary data.</text>
</comment>
<reference evidence="2 3" key="1">
    <citation type="submission" date="2024-01" db="EMBL/GenBank/DDBJ databases">
        <title>Seven novel Bacillus-like species.</title>
        <authorList>
            <person name="Liu G."/>
        </authorList>
    </citation>
    <scope>NUCLEOTIDE SEQUENCE [LARGE SCALE GENOMIC DNA]</scope>
    <source>
        <strain evidence="2 3">FJAT-51614</strain>
    </source>
</reference>
<gene>
    <name evidence="2" type="ORF">WAX74_15325</name>
</gene>
<name>A0ABU8F7L9_9BACI</name>
<evidence type="ECO:0000256" key="1">
    <source>
        <dbReference type="SAM" id="Phobius"/>
    </source>
</evidence>
<dbReference type="RefSeq" id="WP_336498562.1">
    <property type="nucleotide sequence ID" value="NZ_JBAWSY010000014.1"/>
</dbReference>
<keyword evidence="1" id="KW-0472">Membrane</keyword>